<protein>
    <submittedName>
        <fullName evidence="1">Uncharacterized protein</fullName>
    </submittedName>
</protein>
<reference evidence="1" key="1">
    <citation type="submission" date="2014-09" db="EMBL/GenBank/DDBJ databases">
        <authorList>
            <person name="Magalhaes I.L.F."/>
            <person name="Oliveira U."/>
            <person name="Santos F.R."/>
            <person name="Vidigal T.H.D.A."/>
            <person name="Brescovit A.D."/>
            <person name="Santos A.J."/>
        </authorList>
    </citation>
    <scope>NUCLEOTIDE SEQUENCE</scope>
    <source>
        <tissue evidence="1">Shoot tissue taken approximately 20 cm above the soil surface</tissue>
    </source>
</reference>
<evidence type="ECO:0000313" key="1">
    <source>
        <dbReference type="EMBL" id="JAD96976.1"/>
    </source>
</evidence>
<proteinExistence type="predicted"/>
<sequence length="30" mass="3395">MSAYTVIIDSFCTISKALRFEALDWVEALT</sequence>
<dbReference type="AlphaFoldDB" id="A0A0A9EAA1"/>
<accession>A0A0A9EAA1</accession>
<organism evidence="1">
    <name type="scientific">Arundo donax</name>
    <name type="common">Giant reed</name>
    <name type="synonym">Donax arundinaceus</name>
    <dbReference type="NCBI Taxonomy" id="35708"/>
    <lineage>
        <taxon>Eukaryota</taxon>
        <taxon>Viridiplantae</taxon>
        <taxon>Streptophyta</taxon>
        <taxon>Embryophyta</taxon>
        <taxon>Tracheophyta</taxon>
        <taxon>Spermatophyta</taxon>
        <taxon>Magnoliopsida</taxon>
        <taxon>Liliopsida</taxon>
        <taxon>Poales</taxon>
        <taxon>Poaceae</taxon>
        <taxon>PACMAD clade</taxon>
        <taxon>Arundinoideae</taxon>
        <taxon>Arundineae</taxon>
        <taxon>Arundo</taxon>
    </lineage>
</organism>
<reference evidence="1" key="2">
    <citation type="journal article" date="2015" name="Data Brief">
        <title>Shoot transcriptome of the giant reed, Arundo donax.</title>
        <authorList>
            <person name="Barrero R.A."/>
            <person name="Guerrero F.D."/>
            <person name="Moolhuijzen P."/>
            <person name="Goolsby J.A."/>
            <person name="Tidwell J."/>
            <person name="Bellgard S.E."/>
            <person name="Bellgard M.I."/>
        </authorList>
    </citation>
    <scope>NUCLEOTIDE SEQUENCE</scope>
    <source>
        <tissue evidence="1">Shoot tissue taken approximately 20 cm above the soil surface</tissue>
    </source>
</reference>
<name>A0A0A9EAA1_ARUDO</name>
<dbReference type="EMBL" id="GBRH01200919">
    <property type="protein sequence ID" value="JAD96976.1"/>
    <property type="molecule type" value="Transcribed_RNA"/>
</dbReference>